<evidence type="ECO:0000313" key="5">
    <source>
        <dbReference type="Proteomes" id="UP001190700"/>
    </source>
</evidence>
<dbReference type="Proteomes" id="UP001190700">
    <property type="component" value="Unassembled WGS sequence"/>
</dbReference>
<evidence type="ECO:0000256" key="2">
    <source>
        <dbReference type="SAM" id="MobiDB-lite"/>
    </source>
</evidence>
<keyword evidence="1" id="KW-0175">Coiled coil</keyword>
<feature type="region of interest" description="Disordered" evidence="2">
    <location>
        <begin position="488"/>
        <end position="522"/>
    </location>
</feature>
<feature type="compositionally biased region" description="Low complexity" evidence="2">
    <location>
        <begin position="498"/>
        <end position="507"/>
    </location>
</feature>
<evidence type="ECO:0000313" key="4">
    <source>
        <dbReference type="EMBL" id="KAK3268556.1"/>
    </source>
</evidence>
<dbReference type="EMBL" id="LGRX02011746">
    <property type="protein sequence ID" value="KAK3268556.1"/>
    <property type="molecule type" value="Genomic_DNA"/>
</dbReference>
<gene>
    <name evidence="4" type="ORF">CYMTET_22949</name>
</gene>
<sequence length="739" mass="82992">MVPVFQITLLVEGATADIVSESAEWSEETLRSYLQDLHEQGISPSAAAREVASETGIKKNEIYRLALEIKNGSGALFICAKQQRMREAQERANKAVEAQLKAEEDAREARDRVAAAEAALEAAEERARTAEAEKEKAHAQVDKLVGQVHNLEQEVQQLQSELSSANLEIKKLGDELESSQMKLKVTEEEKEKLSGDKASLSIRVDTLEKDSQSQLAKIEALENAQHEQEIDSQKALNQSSSLKGMLEEKDKEIARLQEIERLKAQLLEQSQAPPAAAVKASDVPKDDPEFLKKLFGQRGLWRAVSNNAQLQDISEQACEYITNKYATEVVLTETAYDADKAPHKDSDEPDDLNTYDDNVFTVTYSTALENKVPVGDDLPRAENTGHYHAANQNTHIEKTLSNGVREDIFPTTMPMLKRPNELPRVHGSISFFTDKAMLMARAEEYGETAEILERQLNDDMTLVAEGVGKTAQWIELQQVEDVERQVTEIRQPKPRPTPAVVTQSPSPVQQPEPPVLTPPKPVALPSERRVELQMRMQGLMSQKRQLEQILSKMHMKRSIGEMRRYRKPKRQVVGTMLSLMLLLNYRNLQGHLPEDPTGASYLPLHPNAVQQMWGIASRMLNPLTVVQHMRNCDPAVINTDIKGEDGGEMNLKVAEQLSELRYTTALRVMSDIGLAQTRKCSMCAGVIYEWVKVMMELRMLAMELSHVKNQEDKAAEVRELLRQRGHTETSSMAVVQMEL</sequence>
<evidence type="ECO:0000256" key="1">
    <source>
        <dbReference type="SAM" id="Coils"/>
    </source>
</evidence>
<dbReference type="Gene3D" id="1.20.5.340">
    <property type="match status" value="1"/>
</dbReference>
<evidence type="ECO:0000259" key="3">
    <source>
        <dbReference type="Pfam" id="PF23016"/>
    </source>
</evidence>
<dbReference type="Pfam" id="PF23016">
    <property type="entry name" value="RsmI_C"/>
    <property type="match status" value="1"/>
</dbReference>
<dbReference type="Gene3D" id="1.20.920.60">
    <property type="match status" value="1"/>
</dbReference>
<keyword evidence="5" id="KW-1185">Reference proteome</keyword>
<name>A0AAE0FYS7_9CHLO</name>
<dbReference type="AlphaFoldDB" id="A0AAE0FYS7"/>
<feature type="compositionally biased region" description="Pro residues" evidence="2">
    <location>
        <begin position="508"/>
        <end position="522"/>
    </location>
</feature>
<comment type="caution">
    <text evidence="4">The sequence shown here is derived from an EMBL/GenBank/DDBJ whole genome shotgun (WGS) entry which is preliminary data.</text>
</comment>
<protein>
    <recommendedName>
        <fullName evidence="3">RsmI HTH domain-containing protein</fullName>
    </recommendedName>
</protein>
<reference evidence="4 5" key="1">
    <citation type="journal article" date="2015" name="Genome Biol. Evol.">
        <title>Comparative Genomics of a Bacterivorous Green Alga Reveals Evolutionary Causalities and Consequences of Phago-Mixotrophic Mode of Nutrition.</title>
        <authorList>
            <person name="Burns J.A."/>
            <person name="Paasch A."/>
            <person name="Narechania A."/>
            <person name="Kim E."/>
        </authorList>
    </citation>
    <scope>NUCLEOTIDE SEQUENCE [LARGE SCALE GENOMIC DNA]</scope>
    <source>
        <strain evidence="4 5">PLY_AMNH</strain>
    </source>
</reference>
<accession>A0AAE0FYS7</accession>
<feature type="domain" description="RsmI HTH" evidence="3">
    <location>
        <begin position="37"/>
        <end position="70"/>
    </location>
</feature>
<dbReference type="InterPro" id="IPR053910">
    <property type="entry name" value="RsmI_HTH"/>
</dbReference>
<proteinExistence type="predicted"/>
<feature type="coiled-coil region" evidence="1">
    <location>
        <begin position="79"/>
        <end position="269"/>
    </location>
</feature>
<organism evidence="4 5">
    <name type="scientific">Cymbomonas tetramitiformis</name>
    <dbReference type="NCBI Taxonomy" id="36881"/>
    <lineage>
        <taxon>Eukaryota</taxon>
        <taxon>Viridiplantae</taxon>
        <taxon>Chlorophyta</taxon>
        <taxon>Pyramimonadophyceae</taxon>
        <taxon>Pyramimonadales</taxon>
        <taxon>Pyramimonadaceae</taxon>
        <taxon>Cymbomonas</taxon>
    </lineage>
</organism>